<feature type="region of interest" description="Disordered" evidence="1">
    <location>
        <begin position="679"/>
        <end position="744"/>
    </location>
</feature>
<feature type="compositionally biased region" description="Basic and acidic residues" evidence="1">
    <location>
        <begin position="486"/>
        <end position="496"/>
    </location>
</feature>
<feature type="compositionally biased region" description="Basic and acidic residues" evidence="1">
    <location>
        <begin position="226"/>
        <end position="247"/>
    </location>
</feature>
<feature type="compositionally biased region" description="Basic and acidic residues" evidence="1">
    <location>
        <begin position="261"/>
        <end position="270"/>
    </location>
</feature>
<dbReference type="EMBL" id="JAPWTK010000095">
    <property type="protein sequence ID" value="KAJ8950757.1"/>
    <property type="molecule type" value="Genomic_DNA"/>
</dbReference>
<evidence type="ECO:0000256" key="1">
    <source>
        <dbReference type="SAM" id="MobiDB-lite"/>
    </source>
</evidence>
<evidence type="ECO:0000313" key="3">
    <source>
        <dbReference type="Proteomes" id="UP001162162"/>
    </source>
</evidence>
<feature type="region of interest" description="Disordered" evidence="1">
    <location>
        <begin position="486"/>
        <end position="513"/>
    </location>
</feature>
<protein>
    <submittedName>
        <fullName evidence="2">Uncharacterized protein</fullName>
    </submittedName>
</protein>
<feature type="compositionally biased region" description="Acidic residues" evidence="1">
    <location>
        <begin position="197"/>
        <end position="207"/>
    </location>
</feature>
<feature type="compositionally biased region" description="Acidic residues" evidence="1">
    <location>
        <begin position="725"/>
        <end position="738"/>
    </location>
</feature>
<comment type="caution">
    <text evidence="2">The sequence shown here is derived from an EMBL/GenBank/DDBJ whole genome shotgun (WGS) entry which is preliminary data.</text>
</comment>
<organism evidence="2 3">
    <name type="scientific">Aromia moschata</name>
    <dbReference type="NCBI Taxonomy" id="1265417"/>
    <lineage>
        <taxon>Eukaryota</taxon>
        <taxon>Metazoa</taxon>
        <taxon>Ecdysozoa</taxon>
        <taxon>Arthropoda</taxon>
        <taxon>Hexapoda</taxon>
        <taxon>Insecta</taxon>
        <taxon>Pterygota</taxon>
        <taxon>Neoptera</taxon>
        <taxon>Endopterygota</taxon>
        <taxon>Coleoptera</taxon>
        <taxon>Polyphaga</taxon>
        <taxon>Cucujiformia</taxon>
        <taxon>Chrysomeloidea</taxon>
        <taxon>Cerambycidae</taxon>
        <taxon>Cerambycinae</taxon>
        <taxon>Callichromatini</taxon>
        <taxon>Aromia</taxon>
    </lineage>
</organism>
<feature type="compositionally biased region" description="Basic residues" evidence="1">
    <location>
        <begin position="177"/>
        <end position="187"/>
    </location>
</feature>
<dbReference type="Proteomes" id="UP001162162">
    <property type="component" value="Unassembled WGS sequence"/>
</dbReference>
<feature type="region of interest" description="Disordered" evidence="1">
    <location>
        <begin position="787"/>
        <end position="818"/>
    </location>
</feature>
<keyword evidence="3" id="KW-1185">Reference proteome</keyword>
<feature type="region of interest" description="Disordered" evidence="1">
    <location>
        <begin position="421"/>
        <end position="463"/>
    </location>
</feature>
<feature type="compositionally biased region" description="Polar residues" evidence="1">
    <location>
        <begin position="702"/>
        <end position="713"/>
    </location>
</feature>
<reference evidence="2" key="1">
    <citation type="journal article" date="2023" name="Insect Mol. Biol.">
        <title>Genome sequencing provides insights into the evolution of gene families encoding plant cell wall-degrading enzymes in longhorned beetles.</title>
        <authorList>
            <person name="Shin N.R."/>
            <person name="Okamura Y."/>
            <person name="Kirsch R."/>
            <person name="Pauchet Y."/>
        </authorList>
    </citation>
    <scope>NUCLEOTIDE SEQUENCE</scope>
    <source>
        <strain evidence="2">AMC_N1</strain>
    </source>
</reference>
<feature type="compositionally biased region" description="Polar residues" evidence="1">
    <location>
        <begin position="834"/>
        <end position="845"/>
    </location>
</feature>
<feature type="compositionally biased region" description="Basic and acidic residues" evidence="1">
    <location>
        <begin position="439"/>
        <end position="460"/>
    </location>
</feature>
<gene>
    <name evidence="2" type="ORF">NQ318_011250</name>
</gene>
<feature type="compositionally biased region" description="Low complexity" evidence="1">
    <location>
        <begin position="30"/>
        <end position="50"/>
    </location>
</feature>
<feature type="compositionally biased region" description="Basic and acidic residues" evidence="1">
    <location>
        <begin position="685"/>
        <end position="694"/>
    </location>
</feature>
<feature type="region of interest" description="Disordered" evidence="1">
    <location>
        <begin position="20"/>
        <end position="55"/>
    </location>
</feature>
<feature type="compositionally biased region" description="Polar residues" evidence="1">
    <location>
        <begin position="497"/>
        <end position="507"/>
    </location>
</feature>
<proteinExistence type="predicted"/>
<feature type="region of interest" description="Disordered" evidence="1">
    <location>
        <begin position="538"/>
        <end position="562"/>
    </location>
</feature>
<evidence type="ECO:0000313" key="2">
    <source>
        <dbReference type="EMBL" id="KAJ8950757.1"/>
    </source>
</evidence>
<sequence length="902" mass="102464">MANDEYTRITTPRQDVLFKKGYLNKPKNYQTQTSTGTSTTSTGNSTGNGTPDHQSTDLEYESQFVFPNGFVDQNGIYYVNGYESYPLMLYNPPTYYQEFSNLKSKRYSTDSLTESMSPNNEEATSQELSGGEASNNVSDYSGHHPVYNMIYPGYYVNEVCPPHDMMNGQCQTDLTRRIKKRRRRKTSKSQSTQDSSEYTEDESDSGDEDKPKNHPISAEALRNCHITKEEITQVEEKPDTTLTKEDANLETEETEANTQNELEKETEDKAVVSIEQSNRATSVGQEEEIKEESDCVKRERSSPEVHRPTSDTVPDPESEEKSKNLPSEVAKVPAASNLKPDAEEFIPRAYRSCDTPITSNVPFLKVPPNFVSIPVLPLGEFNGQNFNPAFIPPGIPINFLPPDAKMFPNFVGFIPNFVPKSESETEGQSTSAGNVSNQTEKKETCDNSNTAKDDKVHQTKEPVVLQNVNNKTIDIATIVSKLEEAAKEQEDQDAKKSTTQHQETPNSPRKKFYENKYTKEKLLQQSTKFASEENYYSHENINDLPNDTKEIDTTASTEGPSEKKLDVHNVFSKKCDTSNGTSSATTEQVIPDVRNHQQINSPERIKKNWKQHHYQNGSQKWQQNNATKDFRYKQNGKIYSENEFKEAKAKQNYKNYSTILTTKTRLPERKNLCESYQSQRQTYESSKKETKTEASNRVVVSPAQQTNQWISVSNRKKRKNKNADENDSYSDVQFEEEKEEHSSTDLFESYDVNLLVDVVPQKDDDVIKVETTENVIIAENIVETLSQNDTNSADNNIDDSLESKADPLDLPSVEDPEQQDTVKIITEEPDNLSHEQINTPENEITGTEERELPEFTHIATQLETVDKSKKKTKKGTQKPQTKRVIITDLDLSMQKEEIKTPR</sequence>
<feature type="compositionally biased region" description="Polar residues" evidence="1">
    <location>
        <begin position="426"/>
        <end position="438"/>
    </location>
</feature>
<accession>A0AAV8YIT1</accession>
<feature type="region of interest" description="Disordered" evidence="1">
    <location>
        <begin position="110"/>
        <end position="139"/>
    </location>
</feature>
<feature type="compositionally biased region" description="Polar residues" evidence="1">
    <location>
        <begin position="274"/>
        <end position="284"/>
    </location>
</feature>
<feature type="region of interest" description="Disordered" evidence="1">
    <location>
        <begin position="174"/>
        <end position="331"/>
    </location>
</feature>
<feature type="compositionally biased region" description="Basic and acidic residues" evidence="1">
    <location>
        <begin position="292"/>
        <end position="309"/>
    </location>
</feature>
<dbReference type="AlphaFoldDB" id="A0AAV8YIT1"/>
<name>A0AAV8YIT1_9CUCU</name>
<feature type="region of interest" description="Disordered" evidence="1">
    <location>
        <begin position="832"/>
        <end position="852"/>
    </location>
</feature>